<feature type="non-terminal residue" evidence="1">
    <location>
        <position position="50"/>
    </location>
</feature>
<dbReference type="AlphaFoldDB" id="A0A8J2LFJ8"/>
<dbReference type="Proteomes" id="UP000708208">
    <property type="component" value="Unassembled WGS sequence"/>
</dbReference>
<sequence length="50" mass="5596">MVNLKNQRAGCKGGLSILKRQVDGADISTMTVLSYTLLNDRLKDCRQKLE</sequence>
<proteinExistence type="predicted"/>
<reference evidence="1" key="1">
    <citation type="submission" date="2021-06" db="EMBL/GenBank/DDBJ databases">
        <authorList>
            <person name="Hodson N. C."/>
            <person name="Mongue J. A."/>
            <person name="Jaron S. K."/>
        </authorList>
    </citation>
    <scope>NUCLEOTIDE SEQUENCE</scope>
</reference>
<evidence type="ECO:0000313" key="1">
    <source>
        <dbReference type="EMBL" id="CAG7833200.1"/>
    </source>
</evidence>
<organism evidence="1 2">
    <name type="scientific">Allacma fusca</name>
    <dbReference type="NCBI Taxonomy" id="39272"/>
    <lineage>
        <taxon>Eukaryota</taxon>
        <taxon>Metazoa</taxon>
        <taxon>Ecdysozoa</taxon>
        <taxon>Arthropoda</taxon>
        <taxon>Hexapoda</taxon>
        <taxon>Collembola</taxon>
        <taxon>Symphypleona</taxon>
        <taxon>Sminthuridae</taxon>
        <taxon>Allacma</taxon>
    </lineage>
</organism>
<protein>
    <submittedName>
        <fullName evidence="1">Uncharacterized protein</fullName>
    </submittedName>
</protein>
<keyword evidence="2" id="KW-1185">Reference proteome</keyword>
<evidence type="ECO:0000313" key="2">
    <source>
        <dbReference type="Proteomes" id="UP000708208"/>
    </source>
</evidence>
<comment type="caution">
    <text evidence="1">The sequence shown here is derived from an EMBL/GenBank/DDBJ whole genome shotgun (WGS) entry which is preliminary data.</text>
</comment>
<accession>A0A8J2LFJ8</accession>
<gene>
    <name evidence="1" type="ORF">AFUS01_LOCUS42843</name>
</gene>
<name>A0A8J2LFJ8_9HEXA</name>
<dbReference type="EMBL" id="CAJVCH010569016">
    <property type="protein sequence ID" value="CAG7833200.1"/>
    <property type="molecule type" value="Genomic_DNA"/>
</dbReference>